<evidence type="ECO:0000313" key="11">
    <source>
        <dbReference type="Proteomes" id="UP000241769"/>
    </source>
</evidence>
<comment type="similarity">
    <text evidence="6">Belongs to the IFT81 family.</text>
</comment>
<protein>
    <submittedName>
        <fullName evidence="10">Intraflagellar transport protein</fullName>
    </submittedName>
</protein>
<keyword evidence="11" id="KW-1185">Reference proteome</keyword>
<comment type="subcellular location">
    <subcellularLocation>
        <location evidence="1">Cell projection</location>
        <location evidence="1">Cilium</location>
    </subcellularLocation>
</comment>
<keyword evidence="10" id="KW-0282">Flagellum</keyword>
<keyword evidence="4" id="KW-0969">Cilium</keyword>
<dbReference type="InterPro" id="IPR029600">
    <property type="entry name" value="IFT81"/>
</dbReference>
<evidence type="ECO:0000256" key="3">
    <source>
        <dbReference type="ARBA" id="ARBA00023054"/>
    </source>
</evidence>
<feature type="domain" description="IFT81 calponin homology" evidence="9">
    <location>
        <begin position="3"/>
        <end position="123"/>
    </location>
</feature>
<sequence>MSETVQFIVNALNNEPFKKSLTLVSFDKKAGLELVALVQAVMEEISTSQKVNIRQESPDVTAQRMVDFLWLLKYKSPVGDPFIFKQGLTEGNRKVVYPLLSWMLQRIPELRKRAYLAKFLLNFEVPTDMVQDEVYLEFKQRQNDFKEVHKAVERVRSSGFQPSDMRGALAELEKQREKLLDKLNSAKKKLDRQPDRQQLLDAAKNLRTEEEEKEKLAASIVEQQTHLTQVDIRLSAEQQKLKETQSANSDGGIMAQLNRLRENVENNGYLMNQLPQEKAAKQQWAESLRKVLNEPALSEQERQRMQQQITALRNDIKNLTTKRDSSANKVDDKLAFYRQQYNAVDKKKKEKEQALHDLYEERKELQNEYAEKENKLEQLNPGKILRGEALERYVQDLRKKTTVYKKYKAEQNMIKTEGGILARTLEILQAKEKTERGIRGHQTTQERLENISQAKSDLDADKAESLDEISKLVTEINNITKSRKAKLAPQIKALRQIRSEHQELETDYKEKKAIYETSTMGLQSESERAEQEKMALQEEAHREESRFHYLNCMDLILNMNMHKANAGADGTGSTFKEIYERATAEQDAASKTLREQQRVIKETYEPNKLQIEMFSDLKKLLKVKLKVQSHRDGSLQSDFQTDWSSNPRRGQFHRTPSEFFVKSEEPDRLVL</sequence>
<dbReference type="Gene3D" id="1.10.418.70">
    <property type="entry name" value="Intraflagellar transport protein 81, N-terminal domain"/>
    <property type="match status" value="1"/>
</dbReference>
<dbReference type="Proteomes" id="UP000241769">
    <property type="component" value="Unassembled WGS sequence"/>
</dbReference>
<dbReference type="InParanoid" id="A0A2P6NGZ6"/>
<dbReference type="AlphaFoldDB" id="A0A2P6NGZ6"/>
<dbReference type="OrthoDB" id="276029at2759"/>
<dbReference type="Pfam" id="PF18383">
    <property type="entry name" value="IFT81_CH"/>
    <property type="match status" value="1"/>
</dbReference>
<dbReference type="EMBL" id="MDYQ01000086">
    <property type="protein sequence ID" value="PRP83233.1"/>
    <property type="molecule type" value="Genomic_DNA"/>
</dbReference>
<organism evidence="10 11">
    <name type="scientific">Planoprotostelium fungivorum</name>
    <dbReference type="NCBI Taxonomy" id="1890364"/>
    <lineage>
        <taxon>Eukaryota</taxon>
        <taxon>Amoebozoa</taxon>
        <taxon>Evosea</taxon>
        <taxon>Variosea</taxon>
        <taxon>Cavosteliida</taxon>
        <taxon>Cavosteliaceae</taxon>
        <taxon>Planoprotostelium</taxon>
    </lineage>
</organism>
<dbReference type="GO" id="GO:0060271">
    <property type="term" value="P:cilium assembly"/>
    <property type="evidence" value="ECO:0007669"/>
    <property type="project" value="InterPro"/>
</dbReference>
<keyword evidence="3 7" id="KW-0175">Coiled coil</keyword>
<dbReference type="GO" id="GO:0030992">
    <property type="term" value="C:intraciliary transport particle B"/>
    <property type="evidence" value="ECO:0007669"/>
    <property type="project" value="InterPro"/>
</dbReference>
<keyword evidence="2" id="KW-0970">Cilium biogenesis/degradation</keyword>
<proteinExistence type="inferred from homology"/>
<feature type="compositionally biased region" description="Polar residues" evidence="8">
    <location>
        <begin position="636"/>
        <end position="648"/>
    </location>
</feature>
<reference evidence="10 11" key="1">
    <citation type="journal article" date="2018" name="Genome Biol. Evol.">
        <title>Multiple Roots of Fruiting Body Formation in Amoebozoa.</title>
        <authorList>
            <person name="Hillmann F."/>
            <person name="Forbes G."/>
            <person name="Novohradska S."/>
            <person name="Ferling I."/>
            <person name="Riege K."/>
            <person name="Groth M."/>
            <person name="Westermann M."/>
            <person name="Marz M."/>
            <person name="Spaller T."/>
            <person name="Winckler T."/>
            <person name="Schaap P."/>
            <person name="Glockner G."/>
        </authorList>
    </citation>
    <scope>NUCLEOTIDE SEQUENCE [LARGE SCALE GENOMIC DNA]</scope>
    <source>
        <strain evidence="10 11">Jena</strain>
    </source>
</reference>
<evidence type="ECO:0000256" key="7">
    <source>
        <dbReference type="SAM" id="Coils"/>
    </source>
</evidence>
<dbReference type="STRING" id="1890364.A0A2P6NGZ6"/>
<evidence type="ECO:0000313" key="10">
    <source>
        <dbReference type="EMBL" id="PRP83233.1"/>
    </source>
</evidence>
<evidence type="ECO:0000256" key="1">
    <source>
        <dbReference type="ARBA" id="ARBA00004138"/>
    </source>
</evidence>
<evidence type="ECO:0000256" key="2">
    <source>
        <dbReference type="ARBA" id="ARBA00022794"/>
    </source>
</evidence>
<accession>A0A2P6NGZ6</accession>
<gene>
    <name evidence="10" type="ORF">PROFUN_09445</name>
</gene>
<name>A0A2P6NGZ6_9EUKA</name>
<feature type="coiled-coil region" evidence="7">
    <location>
        <begin position="169"/>
        <end position="219"/>
    </location>
</feature>
<dbReference type="InterPro" id="IPR041146">
    <property type="entry name" value="IFT81_CH"/>
</dbReference>
<feature type="coiled-coil region" evidence="7">
    <location>
        <begin position="302"/>
        <end position="382"/>
    </location>
</feature>
<feature type="region of interest" description="Disordered" evidence="8">
    <location>
        <begin position="636"/>
        <end position="656"/>
    </location>
</feature>
<dbReference type="PANTHER" id="PTHR15614">
    <property type="entry name" value="INTRAFLAGELLAR TRANSPORT PROTEIN 81 HOMOLOG"/>
    <property type="match status" value="1"/>
</dbReference>
<comment type="caution">
    <text evidence="10">The sequence shown here is derived from an EMBL/GenBank/DDBJ whole genome shotgun (WGS) entry which is preliminary data.</text>
</comment>
<evidence type="ECO:0000259" key="9">
    <source>
        <dbReference type="Pfam" id="PF18383"/>
    </source>
</evidence>
<dbReference type="GO" id="GO:0015631">
    <property type="term" value="F:tubulin binding"/>
    <property type="evidence" value="ECO:0007669"/>
    <property type="project" value="InterPro"/>
</dbReference>
<dbReference type="InterPro" id="IPR043016">
    <property type="entry name" value="IFT81_N_sf"/>
</dbReference>
<evidence type="ECO:0000256" key="6">
    <source>
        <dbReference type="ARBA" id="ARBA00043983"/>
    </source>
</evidence>
<dbReference type="GO" id="GO:0042073">
    <property type="term" value="P:intraciliary transport"/>
    <property type="evidence" value="ECO:0007669"/>
    <property type="project" value="InterPro"/>
</dbReference>
<evidence type="ECO:0000256" key="8">
    <source>
        <dbReference type="SAM" id="MobiDB-lite"/>
    </source>
</evidence>
<feature type="coiled-coil region" evidence="7">
    <location>
        <begin position="494"/>
        <end position="546"/>
    </location>
</feature>
<dbReference type="GO" id="GO:0036064">
    <property type="term" value="C:ciliary basal body"/>
    <property type="evidence" value="ECO:0007669"/>
    <property type="project" value="TreeGrafter"/>
</dbReference>
<keyword evidence="5" id="KW-0966">Cell projection</keyword>
<evidence type="ECO:0000256" key="4">
    <source>
        <dbReference type="ARBA" id="ARBA00023069"/>
    </source>
</evidence>
<dbReference type="PANTHER" id="PTHR15614:SF2">
    <property type="entry name" value="INTRAFLAGELLAR TRANSPORT PROTEIN 81 HOMOLOG"/>
    <property type="match status" value="1"/>
</dbReference>
<evidence type="ECO:0000256" key="5">
    <source>
        <dbReference type="ARBA" id="ARBA00023273"/>
    </source>
</evidence>